<dbReference type="Pfam" id="PF02421">
    <property type="entry name" value="FeoB_N"/>
    <property type="match status" value="1"/>
</dbReference>
<dbReference type="PRINTS" id="PR00326">
    <property type="entry name" value="GTP1OBG"/>
</dbReference>
<accession>A0A1M6VWD8</accession>
<dbReference type="InterPro" id="IPR030389">
    <property type="entry name" value="G_FEOB_dom"/>
</dbReference>
<feature type="domain" description="OBG-type G" evidence="3">
    <location>
        <begin position="169"/>
        <end position="332"/>
    </location>
</feature>
<name>A0A1M6VWD8_HALPU</name>
<dbReference type="PROSITE" id="PS51710">
    <property type="entry name" value="G_OBG"/>
    <property type="match status" value="1"/>
</dbReference>
<keyword evidence="2" id="KW-0342">GTP-binding</keyword>
<evidence type="ECO:0000313" key="5">
    <source>
        <dbReference type="Proteomes" id="UP000184203"/>
    </source>
</evidence>
<dbReference type="EMBL" id="FRAN01000003">
    <property type="protein sequence ID" value="SHK85770.1"/>
    <property type="molecule type" value="Genomic_DNA"/>
</dbReference>
<protein>
    <submittedName>
        <fullName evidence="4">Nucleolar GTP-binding protein</fullName>
    </submittedName>
</protein>
<dbReference type="InterPro" id="IPR027417">
    <property type="entry name" value="P-loop_NTPase"/>
</dbReference>
<dbReference type="Pfam" id="PF17835">
    <property type="entry name" value="NOG1_N"/>
    <property type="match status" value="1"/>
</dbReference>
<organism evidence="4 5">
    <name type="scientific">Haladaptatus paucihalophilus DX253</name>
    <dbReference type="NCBI Taxonomy" id="797209"/>
    <lineage>
        <taxon>Archaea</taxon>
        <taxon>Methanobacteriati</taxon>
        <taxon>Methanobacteriota</taxon>
        <taxon>Stenosarchaea group</taxon>
        <taxon>Halobacteria</taxon>
        <taxon>Halobacteriales</taxon>
        <taxon>Haladaptataceae</taxon>
        <taxon>Haladaptatus</taxon>
    </lineage>
</organism>
<evidence type="ECO:0000313" key="4">
    <source>
        <dbReference type="EMBL" id="SHK85770.1"/>
    </source>
</evidence>
<sequence>MNALLRGESIRMPMIFETLPTTPTSEELIDKAFSRATRAGRAKSGIQAQQSMLQTASNILSDNLQNIVTAWPDFEEVDPFYYELADAVVNVDEIRKSLSEIQWASRKTKDIGREYQGKLRGDINYARKVRKQGFARLASIVEEVEDDLDRINAARNDLRDLPDIDPADPTVVVAGYPNVGKSSFVNTITNARNEIAEYPFTTKGIHVGHFERDHIRYQIVDTPGLLDRPADERNGIESQAVSALTHLADCILFFVDPSAYCGYPLDAQLELRDSVEEQFGDVPVLTVCNKSDLSTDVEADLYMSIEEDENVTGTLDAAVEAIGYEPELPFDG</sequence>
<dbReference type="Proteomes" id="UP000184203">
    <property type="component" value="Unassembled WGS sequence"/>
</dbReference>
<dbReference type="PANTHER" id="PTHR45759">
    <property type="entry name" value="NUCLEOLAR GTP-BINDING PROTEIN 1"/>
    <property type="match status" value="1"/>
</dbReference>
<dbReference type="InterPro" id="IPR041623">
    <property type="entry name" value="NOG1_N"/>
</dbReference>
<reference evidence="5" key="1">
    <citation type="submission" date="2016-11" db="EMBL/GenBank/DDBJ databases">
        <authorList>
            <person name="Varghese N."/>
            <person name="Submissions S."/>
        </authorList>
    </citation>
    <scope>NUCLEOTIDE SEQUENCE [LARGE SCALE GENOMIC DNA]</scope>
    <source>
        <strain evidence="5">DX253</strain>
    </source>
</reference>
<dbReference type="Pfam" id="PF06858">
    <property type="entry name" value="NOG1"/>
    <property type="match status" value="1"/>
</dbReference>
<dbReference type="AlphaFoldDB" id="A0A1M6VWD8"/>
<evidence type="ECO:0000256" key="2">
    <source>
        <dbReference type="ARBA" id="ARBA00023134"/>
    </source>
</evidence>
<dbReference type="InterPro" id="IPR010674">
    <property type="entry name" value="NOG1_Rossman_fold_dom"/>
</dbReference>
<dbReference type="GO" id="GO:0005525">
    <property type="term" value="F:GTP binding"/>
    <property type="evidence" value="ECO:0007669"/>
    <property type="project" value="UniProtKB-KW"/>
</dbReference>
<dbReference type="SUPFAM" id="SSF52540">
    <property type="entry name" value="P-loop containing nucleoside triphosphate hydrolases"/>
    <property type="match status" value="1"/>
</dbReference>
<gene>
    <name evidence="4" type="ORF">SAMN05444342_2416</name>
</gene>
<keyword evidence="5" id="KW-1185">Reference proteome</keyword>
<evidence type="ECO:0000256" key="1">
    <source>
        <dbReference type="ARBA" id="ARBA00022741"/>
    </source>
</evidence>
<dbReference type="CDD" id="cd01897">
    <property type="entry name" value="NOG"/>
    <property type="match status" value="1"/>
</dbReference>
<evidence type="ECO:0000259" key="3">
    <source>
        <dbReference type="PROSITE" id="PS51710"/>
    </source>
</evidence>
<dbReference type="Gene3D" id="3.40.50.300">
    <property type="entry name" value="P-loop containing nucleotide triphosphate hydrolases"/>
    <property type="match status" value="1"/>
</dbReference>
<dbReference type="Gene3D" id="1.20.120.1190">
    <property type="match status" value="1"/>
</dbReference>
<proteinExistence type="predicted"/>
<dbReference type="InterPro" id="IPR006073">
    <property type="entry name" value="GTP-bd"/>
</dbReference>
<keyword evidence="1" id="KW-0547">Nucleotide-binding</keyword>
<dbReference type="InterPro" id="IPR031167">
    <property type="entry name" value="G_OBG"/>
</dbReference>